<reference evidence="2" key="1">
    <citation type="submission" date="2023-03" db="EMBL/GenBank/DDBJ databases">
        <title>Edaphobacter sp.</title>
        <authorList>
            <person name="Huber K.J."/>
            <person name="Papendorf J."/>
            <person name="Pilke C."/>
            <person name="Bunk B."/>
            <person name="Sproeer C."/>
            <person name="Pester M."/>
        </authorList>
    </citation>
    <scope>NUCLEOTIDE SEQUENCE</scope>
    <source>
        <strain evidence="2">DSM 110680</strain>
    </source>
</reference>
<evidence type="ECO:0000256" key="1">
    <source>
        <dbReference type="SAM" id="Phobius"/>
    </source>
</evidence>
<keyword evidence="1" id="KW-0472">Membrane</keyword>
<evidence type="ECO:0000313" key="2">
    <source>
        <dbReference type="EMBL" id="XBH18665.1"/>
    </source>
</evidence>
<feature type="transmembrane region" description="Helical" evidence="1">
    <location>
        <begin position="12"/>
        <end position="35"/>
    </location>
</feature>
<accession>A0AAU7DNM2</accession>
<dbReference type="RefSeq" id="WP_348263891.1">
    <property type="nucleotide sequence ID" value="NZ_CP121196.1"/>
</dbReference>
<keyword evidence="1" id="KW-1133">Transmembrane helix</keyword>
<name>A0AAU7DNM2_9BACT</name>
<protein>
    <recommendedName>
        <fullName evidence="3">Alkyl hydroperoxide reductase subunit C/ Thiol specific antioxidant domain-containing protein</fullName>
    </recommendedName>
</protein>
<dbReference type="Gene3D" id="3.40.30.10">
    <property type="entry name" value="Glutaredoxin"/>
    <property type="match status" value="1"/>
</dbReference>
<proteinExistence type="predicted"/>
<organism evidence="2">
    <name type="scientific">Telmatobacter sp. DSM 110680</name>
    <dbReference type="NCBI Taxonomy" id="3036704"/>
    <lineage>
        <taxon>Bacteria</taxon>
        <taxon>Pseudomonadati</taxon>
        <taxon>Acidobacteriota</taxon>
        <taxon>Terriglobia</taxon>
        <taxon>Terriglobales</taxon>
        <taxon>Acidobacteriaceae</taxon>
        <taxon>Telmatobacter</taxon>
    </lineage>
</organism>
<sequence length="110" mass="12444">MDGTKKRRMRNWLISAAVVCFAGWLCLVSYVNWAMHQSPEVFGHVMARMPMPAYFVLPFETLWMRARGGQLNVGDAAPDLTVKKLEDHSPTELASLWADRPVVLVFGSYT</sequence>
<gene>
    <name evidence="2" type="ORF">P8935_04865</name>
</gene>
<evidence type="ECO:0008006" key="3">
    <source>
        <dbReference type="Google" id="ProtNLM"/>
    </source>
</evidence>
<dbReference type="EMBL" id="CP121196">
    <property type="protein sequence ID" value="XBH18665.1"/>
    <property type="molecule type" value="Genomic_DNA"/>
</dbReference>
<keyword evidence="1" id="KW-0812">Transmembrane</keyword>
<dbReference type="AlphaFoldDB" id="A0AAU7DNM2"/>